<evidence type="ECO:0000256" key="5">
    <source>
        <dbReference type="SAM" id="MobiDB-lite"/>
    </source>
</evidence>
<feature type="compositionally biased region" description="Basic residues" evidence="5">
    <location>
        <begin position="307"/>
        <end position="320"/>
    </location>
</feature>
<dbReference type="GO" id="GO:0003723">
    <property type="term" value="F:RNA binding"/>
    <property type="evidence" value="ECO:0007669"/>
    <property type="project" value="InterPro"/>
</dbReference>
<dbReference type="GO" id="GO:0008270">
    <property type="term" value="F:zinc ion binding"/>
    <property type="evidence" value="ECO:0007669"/>
    <property type="project" value="UniProtKB-KW"/>
</dbReference>
<evidence type="ECO:0000259" key="6">
    <source>
        <dbReference type="PROSITE" id="PS50157"/>
    </source>
</evidence>
<feature type="compositionally biased region" description="Basic and acidic residues" evidence="5">
    <location>
        <begin position="263"/>
        <end position="276"/>
    </location>
</feature>
<evidence type="ECO:0000256" key="3">
    <source>
        <dbReference type="ARBA" id="ARBA00022833"/>
    </source>
</evidence>
<keyword evidence="2 4" id="KW-0863">Zinc-finger</keyword>
<dbReference type="EMBL" id="BMAT01000068">
    <property type="protein sequence ID" value="GFR58994.1"/>
    <property type="molecule type" value="Genomic_DNA"/>
</dbReference>
<proteinExistence type="predicted"/>
<organism evidence="7 8">
    <name type="scientific">Elysia marginata</name>
    <dbReference type="NCBI Taxonomy" id="1093978"/>
    <lineage>
        <taxon>Eukaryota</taxon>
        <taxon>Metazoa</taxon>
        <taxon>Spiralia</taxon>
        <taxon>Lophotrochozoa</taxon>
        <taxon>Mollusca</taxon>
        <taxon>Gastropoda</taxon>
        <taxon>Heterobranchia</taxon>
        <taxon>Euthyneura</taxon>
        <taxon>Panpulmonata</taxon>
        <taxon>Sacoglossa</taxon>
        <taxon>Placobranchoidea</taxon>
        <taxon>Plakobranchidae</taxon>
        <taxon>Elysia</taxon>
    </lineage>
</organism>
<feature type="compositionally biased region" description="Polar residues" evidence="5">
    <location>
        <begin position="454"/>
        <end position="467"/>
    </location>
</feature>
<evidence type="ECO:0000256" key="4">
    <source>
        <dbReference type="PROSITE-ProRule" id="PRU00042"/>
    </source>
</evidence>
<feature type="compositionally biased region" description="Polar residues" evidence="5">
    <location>
        <begin position="108"/>
        <end position="128"/>
    </location>
</feature>
<accession>A0AAV4EE07</accession>
<evidence type="ECO:0000256" key="2">
    <source>
        <dbReference type="ARBA" id="ARBA00022771"/>
    </source>
</evidence>
<feature type="compositionally biased region" description="Pro residues" evidence="5">
    <location>
        <begin position="78"/>
        <end position="95"/>
    </location>
</feature>
<keyword evidence="8" id="KW-1185">Reference proteome</keyword>
<feature type="compositionally biased region" description="Polar residues" evidence="5">
    <location>
        <begin position="68"/>
        <end position="77"/>
    </location>
</feature>
<dbReference type="InterPro" id="IPR039136">
    <property type="entry name" value="NUFIP1-like"/>
</dbReference>
<feature type="compositionally biased region" description="Polar residues" evidence="5">
    <location>
        <begin position="515"/>
        <end position="527"/>
    </location>
</feature>
<dbReference type="Pfam" id="PF12171">
    <property type="entry name" value="zf-C2H2_jaz"/>
    <property type="match status" value="1"/>
</dbReference>
<evidence type="ECO:0000313" key="8">
    <source>
        <dbReference type="Proteomes" id="UP000762676"/>
    </source>
</evidence>
<dbReference type="InterPro" id="IPR022755">
    <property type="entry name" value="Znf_C2H2_jaz"/>
</dbReference>
<feature type="compositionally biased region" description="Polar residues" evidence="5">
    <location>
        <begin position="485"/>
        <end position="507"/>
    </location>
</feature>
<feature type="domain" description="C2H2-type" evidence="6">
    <location>
        <begin position="182"/>
        <end position="204"/>
    </location>
</feature>
<dbReference type="GO" id="GO:0000492">
    <property type="term" value="P:box C/D snoRNP assembly"/>
    <property type="evidence" value="ECO:0007669"/>
    <property type="project" value="TreeGrafter"/>
</dbReference>
<feature type="compositionally biased region" description="Low complexity" evidence="5">
    <location>
        <begin position="658"/>
        <end position="670"/>
    </location>
</feature>
<dbReference type="AlphaFoldDB" id="A0AAV4EE07"/>
<dbReference type="Proteomes" id="UP000762676">
    <property type="component" value="Unassembled WGS sequence"/>
</dbReference>
<gene>
    <name evidence="7" type="ORF">ElyMa_000044500</name>
</gene>
<feature type="region of interest" description="Disordered" evidence="5">
    <location>
        <begin position="1"/>
        <end position="21"/>
    </location>
</feature>
<feature type="compositionally biased region" description="Basic and acidic residues" evidence="5">
    <location>
        <begin position="576"/>
        <end position="603"/>
    </location>
</feature>
<protein>
    <submittedName>
        <fullName evidence="7">Nuclear fragile X mental retardation-interacting protein 1-like</fullName>
    </submittedName>
</protein>
<sequence>MNGFPPPFFHNGSRPPVNSGIIPANFNRPPPPFSSLNLRFPPPGHNGFCAGPNNNQLRPNGLYRPSFNHNSLANQFSSPPPPICQPPPPRPPRPAFTPDNIFSPPPNVTSAGQEGFPFSNSHQQTQPASIGAYRGGSSGVRGRGRGDWGGRGRGGFPNNRNPQGKKKKEKVDKRDLAENNAFYCDTCDRGFKTQDKYQEHVDGHMKCSYKDCPFIAAPKLVQLHIALQHRTGLAKKVWSMESEEDVKKWREERKRKFPTAENIAKKKEEEAQRMARGEVLQTKDFSNMRGGGGGRGRGRNRGDHGQWRGKNRRGRGRGGRFHPDPGDLVPEESKAKINDSSDDSDDDGLPAEIAIGHSQLQDEVAVSEEMAEKEEPSLQQPGSVLEAGPTNTSSLGLLASYDCSSSEAEDEQGGDGEKEKLPQSEMQVCDPVAATEQQFQPSPSKRPRLLPNPFISQKASPPSTNGHAETLSPAGRSEQPEGRASTATITSTSQPKINLVDNDSSLKSPDKPNKSQEVPTLNGNHNLSTKPDSSSESYKSPNKSENKSCVNVDTAMDRVLEVESAGKSLSSSNGDGIKDSEVKENLVESETGSKDNRKADNKRRQQAKKQNAGKTEKASLHTYTLLEKLLAPDIRRERNKILQCVHYIVKNKFFDPASTSTTSPSSLSSTVGQDPLINTTKSD</sequence>
<keyword evidence="1" id="KW-0479">Metal-binding</keyword>
<feature type="compositionally biased region" description="Low complexity" evidence="5">
    <location>
        <begin position="528"/>
        <end position="543"/>
    </location>
</feature>
<dbReference type="GO" id="GO:0005634">
    <property type="term" value="C:nucleus"/>
    <property type="evidence" value="ECO:0007669"/>
    <property type="project" value="TreeGrafter"/>
</dbReference>
<name>A0AAV4EE07_9GAST</name>
<evidence type="ECO:0000256" key="1">
    <source>
        <dbReference type="ARBA" id="ARBA00022723"/>
    </source>
</evidence>
<feature type="region of interest" description="Disordered" evidence="5">
    <location>
        <begin position="68"/>
        <end position="174"/>
    </location>
</feature>
<dbReference type="PROSITE" id="PS50157">
    <property type="entry name" value="ZINC_FINGER_C2H2_2"/>
    <property type="match status" value="1"/>
</dbReference>
<dbReference type="Pfam" id="PF10453">
    <property type="entry name" value="NUFIP1"/>
    <property type="match status" value="1"/>
</dbReference>
<reference evidence="7 8" key="1">
    <citation type="journal article" date="2021" name="Elife">
        <title>Chloroplast acquisition without the gene transfer in kleptoplastic sea slugs, Plakobranchus ocellatus.</title>
        <authorList>
            <person name="Maeda T."/>
            <person name="Takahashi S."/>
            <person name="Yoshida T."/>
            <person name="Shimamura S."/>
            <person name="Takaki Y."/>
            <person name="Nagai Y."/>
            <person name="Toyoda A."/>
            <person name="Suzuki Y."/>
            <person name="Arimoto A."/>
            <person name="Ishii H."/>
            <person name="Satoh N."/>
            <person name="Nishiyama T."/>
            <person name="Hasebe M."/>
            <person name="Maruyama T."/>
            <person name="Minagawa J."/>
            <person name="Obokata J."/>
            <person name="Shigenobu S."/>
        </authorList>
    </citation>
    <scope>NUCLEOTIDE SEQUENCE [LARGE SCALE GENOMIC DNA]</scope>
</reference>
<comment type="caution">
    <text evidence="7">The sequence shown here is derived from an EMBL/GenBank/DDBJ whole genome shotgun (WGS) entry which is preliminary data.</text>
</comment>
<feature type="compositionally biased region" description="Gly residues" evidence="5">
    <location>
        <begin position="133"/>
        <end position="143"/>
    </location>
</feature>
<evidence type="ECO:0000313" key="7">
    <source>
        <dbReference type="EMBL" id="GFR58994.1"/>
    </source>
</evidence>
<dbReference type="PROSITE" id="PS00028">
    <property type="entry name" value="ZINC_FINGER_C2H2_1"/>
    <property type="match status" value="1"/>
</dbReference>
<feature type="compositionally biased region" description="Acidic residues" evidence="5">
    <location>
        <begin position="340"/>
        <end position="349"/>
    </location>
</feature>
<dbReference type="InterPro" id="IPR019496">
    <property type="entry name" value="NUFIP1_cons_dom"/>
</dbReference>
<feature type="compositionally biased region" description="Basic and acidic residues" evidence="5">
    <location>
        <begin position="321"/>
        <end position="339"/>
    </location>
</feature>
<dbReference type="PANTHER" id="PTHR13309">
    <property type="entry name" value="NUCLEAR FRAGILE X MENTAL RETARDATION PROTEIN INTERACTING PROTEIN 1"/>
    <property type="match status" value="1"/>
</dbReference>
<dbReference type="InterPro" id="IPR013087">
    <property type="entry name" value="Znf_C2H2_type"/>
</dbReference>
<feature type="region of interest" description="Disordered" evidence="5">
    <location>
        <begin position="260"/>
        <end position="617"/>
    </location>
</feature>
<keyword evidence="3" id="KW-0862">Zinc</keyword>
<dbReference type="PANTHER" id="PTHR13309:SF0">
    <property type="entry name" value="FMR1-INTERACTING PROTEIN NUFIP1"/>
    <property type="match status" value="1"/>
</dbReference>
<feature type="region of interest" description="Disordered" evidence="5">
    <location>
        <begin position="658"/>
        <end position="683"/>
    </location>
</feature>